<accession>A0AAX3LQ55</accession>
<dbReference type="PANTHER" id="PTHR34848:SF1">
    <property type="entry name" value="BIFUNCTIONAL ADENOSYLCOBALAMIN BIOSYNTHESIS PROTEIN COBU"/>
    <property type="match status" value="1"/>
</dbReference>
<feature type="binding site" evidence="16">
    <location>
        <begin position="10"/>
        <end position="17"/>
    </location>
    <ligand>
        <name>GTP</name>
        <dbReference type="ChEBI" id="CHEBI:37565"/>
    </ligand>
</feature>
<protein>
    <recommendedName>
        <fullName evidence="14">Bifunctional adenosylcobalamin biosynthesis protein</fullName>
        <ecNumber evidence="14">2.7.1.156</ecNumber>
        <ecNumber evidence="14">2.7.7.62</ecNumber>
    </recommendedName>
</protein>
<dbReference type="PANTHER" id="PTHR34848">
    <property type="match status" value="1"/>
</dbReference>
<dbReference type="EC" id="2.7.1.156" evidence="14"/>
<dbReference type="EMBL" id="CP116423">
    <property type="protein sequence ID" value="WCE70715.1"/>
    <property type="molecule type" value="Genomic_DNA"/>
</dbReference>
<evidence type="ECO:0000256" key="10">
    <source>
        <dbReference type="ARBA" id="ARBA00022741"/>
    </source>
</evidence>
<dbReference type="Proteomes" id="UP001210770">
    <property type="component" value="Chromosome"/>
</dbReference>
<dbReference type="PIRSF" id="PIRSF006135">
    <property type="entry name" value="CobU"/>
    <property type="match status" value="1"/>
</dbReference>
<comment type="catalytic activity">
    <reaction evidence="1 14">
        <text>adenosylcob(III)inamide + ATP = adenosylcob(III)inamide phosphate + ADP + H(+)</text>
        <dbReference type="Rhea" id="RHEA:15769"/>
        <dbReference type="ChEBI" id="CHEBI:2480"/>
        <dbReference type="ChEBI" id="CHEBI:15378"/>
        <dbReference type="ChEBI" id="CHEBI:30616"/>
        <dbReference type="ChEBI" id="CHEBI:58502"/>
        <dbReference type="ChEBI" id="CHEBI:456216"/>
        <dbReference type="EC" id="2.7.1.156"/>
    </reaction>
</comment>
<dbReference type="Gene3D" id="3.40.50.300">
    <property type="entry name" value="P-loop containing nucleotide triphosphate hydrolases"/>
    <property type="match status" value="1"/>
</dbReference>
<evidence type="ECO:0000256" key="16">
    <source>
        <dbReference type="PIRSR" id="PIRSR006135-2"/>
    </source>
</evidence>
<reference evidence="17" key="1">
    <citation type="submission" date="2023-01" db="EMBL/GenBank/DDBJ databases">
        <title>Comparative genomic analysis of cold water coral derived Sulfitobacter faviae: insights into their metabolism and habitat adaptation.</title>
        <authorList>
            <person name="Guo Y."/>
            <person name="Lin S."/>
            <person name="Huang Z."/>
            <person name="Tang K."/>
            <person name="Wang X."/>
        </authorList>
    </citation>
    <scope>NUCLEOTIDE SEQUENCE</scope>
    <source>
        <strain evidence="17">SCSIO W_1865</strain>
    </source>
</reference>
<keyword evidence="13 14" id="KW-0342">GTP-binding</keyword>
<evidence type="ECO:0000256" key="2">
    <source>
        <dbReference type="ARBA" id="ARBA00000711"/>
    </source>
</evidence>
<dbReference type="GO" id="GO:0043752">
    <property type="term" value="F:adenosylcobinamide kinase activity"/>
    <property type="evidence" value="ECO:0007669"/>
    <property type="project" value="UniProtKB-EC"/>
</dbReference>
<dbReference type="AlphaFoldDB" id="A0AAX3LQ55"/>
<comment type="pathway">
    <text evidence="6 14">Cofactor biosynthesis; adenosylcobalamin biosynthesis; adenosylcobalamin from cob(II)yrinate a,c-diamide: step 5/7.</text>
</comment>
<gene>
    <name evidence="17" type="primary">cobU</name>
    <name evidence="17" type="ORF">PL336_02425</name>
</gene>
<comment type="similarity">
    <text evidence="7 14">Belongs to the CobU/CobP family.</text>
</comment>
<keyword evidence="10 14" id="KW-0547">Nucleotide-binding</keyword>
<keyword evidence="12 14" id="KW-0067">ATP-binding</keyword>
<comment type="catalytic activity">
    <reaction evidence="2 14">
        <text>adenosylcob(III)inamide phosphate + GTP + H(+) = adenosylcob(III)inamide-GDP + diphosphate</text>
        <dbReference type="Rhea" id="RHEA:22712"/>
        <dbReference type="ChEBI" id="CHEBI:15378"/>
        <dbReference type="ChEBI" id="CHEBI:33019"/>
        <dbReference type="ChEBI" id="CHEBI:37565"/>
        <dbReference type="ChEBI" id="CHEBI:58502"/>
        <dbReference type="ChEBI" id="CHEBI:60487"/>
        <dbReference type="EC" id="2.7.7.62"/>
    </reaction>
</comment>
<evidence type="ECO:0000256" key="1">
    <source>
        <dbReference type="ARBA" id="ARBA00000312"/>
    </source>
</evidence>
<sequence length="173" mass="18743">MLPRTTFALGGAASGKSEWAEALVNSIGMSKTYLATGRIWDDEVQERVNKHQARRDAGWRTVECPLDLTEPLAKLPAGEIVLIDCATMWLSNHLMEGSDLEAAQAQLLQALRGCAAHWVVVSNEVGQGIVPENAMARQFREAQGRLNIALAAEAETVVQVVVGLPQLLKGEMP</sequence>
<organism evidence="17 18">
    <name type="scientific">Sulfitobacter faviae</name>
    <dbReference type="NCBI Taxonomy" id="1775881"/>
    <lineage>
        <taxon>Bacteria</taxon>
        <taxon>Pseudomonadati</taxon>
        <taxon>Pseudomonadota</taxon>
        <taxon>Alphaproteobacteria</taxon>
        <taxon>Rhodobacterales</taxon>
        <taxon>Roseobacteraceae</taxon>
        <taxon>Sulfitobacter</taxon>
    </lineage>
</organism>
<evidence type="ECO:0000256" key="13">
    <source>
        <dbReference type="ARBA" id="ARBA00023134"/>
    </source>
</evidence>
<dbReference type="InterPro" id="IPR027417">
    <property type="entry name" value="P-loop_NTPase"/>
</dbReference>
<dbReference type="EC" id="2.7.7.62" evidence="14"/>
<evidence type="ECO:0000256" key="15">
    <source>
        <dbReference type="PIRSR" id="PIRSR006135-1"/>
    </source>
</evidence>
<evidence type="ECO:0000256" key="5">
    <source>
        <dbReference type="ARBA" id="ARBA00004692"/>
    </source>
</evidence>
<dbReference type="CDD" id="cd00544">
    <property type="entry name" value="CobU"/>
    <property type="match status" value="1"/>
</dbReference>
<dbReference type="NCBIfam" id="NF004469">
    <property type="entry name" value="PRK05800.1"/>
    <property type="match status" value="1"/>
</dbReference>
<feature type="active site" description="GMP-histidine intermediate" evidence="15">
    <location>
        <position position="51"/>
    </location>
</feature>
<dbReference type="GO" id="GO:0005524">
    <property type="term" value="F:ATP binding"/>
    <property type="evidence" value="ECO:0007669"/>
    <property type="project" value="UniProtKB-UniRule"/>
</dbReference>
<dbReference type="Pfam" id="PF02283">
    <property type="entry name" value="CobU"/>
    <property type="match status" value="1"/>
</dbReference>
<evidence type="ECO:0000256" key="3">
    <source>
        <dbReference type="ARBA" id="ARBA00001522"/>
    </source>
</evidence>
<keyword evidence="8 14" id="KW-0169">Cobalamin biosynthesis</keyword>
<keyword evidence="17" id="KW-0548">Nucleotidyltransferase</keyword>
<evidence type="ECO:0000256" key="7">
    <source>
        <dbReference type="ARBA" id="ARBA00007490"/>
    </source>
</evidence>
<evidence type="ECO:0000256" key="12">
    <source>
        <dbReference type="ARBA" id="ARBA00022840"/>
    </source>
</evidence>
<evidence type="ECO:0000256" key="11">
    <source>
        <dbReference type="ARBA" id="ARBA00022777"/>
    </source>
</evidence>
<proteinExistence type="inferred from homology"/>
<dbReference type="InterPro" id="IPR003203">
    <property type="entry name" value="CobU/CobP"/>
</dbReference>
<evidence type="ECO:0000256" key="6">
    <source>
        <dbReference type="ARBA" id="ARBA00005159"/>
    </source>
</evidence>
<dbReference type="GO" id="GO:0008820">
    <property type="term" value="F:cobinamide phosphate guanylyltransferase activity"/>
    <property type="evidence" value="ECO:0007669"/>
    <property type="project" value="UniProtKB-UniRule"/>
</dbReference>
<feature type="binding site" evidence="16">
    <location>
        <begin position="35"/>
        <end position="37"/>
    </location>
    <ligand>
        <name>GTP</name>
        <dbReference type="ChEBI" id="CHEBI:37565"/>
    </ligand>
</feature>
<feature type="binding site" evidence="16">
    <location>
        <position position="84"/>
    </location>
    <ligand>
        <name>GTP</name>
        <dbReference type="ChEBI" id="CHEBI:37565"/>
    </ligand>
</feature>
<evidence type="ECO:0000256" key="8">
    <source>
        <dbReference type="ARBA" id="ARBA00022573"/>
    </source>
</evidence>
<evidence type="ECO:0000256" key="4">
    <source>
        <dbReference type="ARBA" id="ARBA00003889"/>
    </source>
</evidence>
<comment type="catalytic activity">
    <reaction evidence="3">
        <text>adenosylcob(III)inamide + GTP = adenosylcob(III)inamide phosphate + GDP + H(+)</text>
        <dbReference type="Rhea" id="RHEA:15765"/>
        <dbReference type="ChEBI" id="CHEBI:2480"/>
        <dbReference type="ChEBI" id="CHEBI:15378"/>
        <dbReference type="ChEBI" id="CHEBI:37565"/>
        <dbReference type="ChEBI" id="CHEBI:58189"/>
        <dbReference type="ChEBI" id="CHEBI:58502"/>
        <dbReference type="EC" id="2.7.1.156"/>
    </reaction>
</comment>
<dbReference type="GO" id="GO:0005525">
    <property type="term" value="F:GTP binding"/>
    <property type="evidence" value="ECO:0007669"/>
    <property type="project" value="UniProtKB-UniRule"/>
</dbReference>
<dbReference type="RefSeq" id="WP_271688945.1">
    <property type="nucleotide sequence ID" value="NZ_CP116423.1"/>
</dbReference>
<name>A0AAX3LQ55_9RHOB</name>
<dbReference type="SUPFAM" id="SSF52540">
    <property type="entry name" value="P-loop containing nucleoside triphosphate hydrolases"/>
    <property type="match status" value="1"/>
</dbReference>
<evidence type="ECO:0000256" key="9">
    <source>
        <dbReference type="ARBA" id="ARBA00022679"/>
    </source>
</evidence>
<evidence type="ECO:0000256" key="14">
    <source>
        <dbReference type="PIRNR" id="PIRNR006135"/>
    </source>
</evidence>
<comment type="function">
    <text evidence="4 14">Catalyzes ATP-dependent phosphorylation of adenosylcobinamide and addition of GMP to adenosylcobinamide phosphate.</text>
</comment>
<comment type="pathway">
    <text evidence="5 14">Cofactor biosynthesis; adenosylcobalamin biosynthesis; adenosylcobalamin from cob(II)yrinate a,c-diamide: step 6/7.</text>
</comment>
<evidence type="ECO:0000313" key="17">
    <source>
        <dbReference type="EMBL" id="WCE70715.1"/>
    </source>
</evidence>
<keyword evidence="11 14" id="KW-0418">Kinase</keyword>
<dbReference type="GO" id="GO:0009236">
    <property type="term" value="P:cobalamin biosynthetic process"/>
    <property type="evidence" value="ECO:0007669"/>
    <property type="project" value="UniProtKB-UniRule"/>
</dbReference>
<feature type="binding site" evidence="16">
    <location>
        <position position="63"/>
    </location>
    <ligand>
        <name>GTP</name>
        <dbReference type="ChEBI" id="CHEBI:37565"/>
    </ligand>
</feature>
<evidence type="ECO:0000313" key="18">
    <source>
        <dbReference type="Proteomes" id="UP001210770"/>
    </source>
</evidence>
<keyword evidence="9 14" id="KW-0808">Transferase</keyword>